<dbReference type="GO" id="GO:0004364">
    <property type="term" value="F:glutathione transferase activity"/>
    <property type="evidence" value="ECO:0007669"/>
    <property type="project" value="UniProtKB-EC"/>
</dbReference>
<dbReference type="Pfam" id="PF02798">
    <property type="entry name" value="GST_N"/>
    <property type="match status" value="1"/>
</dbReference>
<protein>
    <submittedName>
        <fullName evidence="2">Glutathione S-transferase</fullName>
        <ecNumber evidence="2">2.5.1.18</ecNumber>
    </submittedName>
</protein>
<dbReference type="CDD" id="cd03207">
    <property type="entry name" value="GST_C_8"/>
    <property type="match status" value="1"/>
</dbReference>
<dbReference type="Gene3D" id="1.20.1050.10">
    <property type="match status" value="1"/>
</dbReference>
<proteinExistence type="predicted"/>
<reference evidence="2 3" key="1">
    <citation type="submission" date="2023-07" db="EMBL/GenBank/DDBJ databases">
        <title>Genomic Encyclopedia of Type Strains, Phase IV (KMG-IV): sequencing the most valuable type-strain genomes for metagenomic binning, comparative biology and taxonomic classification.</title>
        <authorList>
            <person name="Goeker M."/>
        </authorList>
    </citation>
    <scope>NUCLEOTIDE SEQUENCE [LARGE SCALE GENOMIC DNA]</scope>
    <source>
        <strain evidence="2 3">DSM 1112</strain>
    </source>
</reference>
<dbReference type="PROSITE" id="PS50404">
    <property type="entry name" value="GST_NTER"/>
    <property type="match status" value="1"/>
</dbReference>
<dbReference type="SFLD" id="SFLDS00019">
    <property type="entry name" value="Glutathione_Transferase_(cytos"/>
    <property type="match status" value="1"/>
</dbReference>
<dbReference type="SFLD" id="SFLDG00358">
    <property type="entry name" value="Main_(cytGST)"/>
    <property type="match status" value="1"/>
</dbReference>
<gene>
    <name evidence="2" type="ORF">QO002_002971</name>
</gene>
<dbReference type="PANTHER" id="PTHR44051">
    <property type="entry name" value="GLUTATHIONE S-TRANSFERASE-RELATED"/>
    <property type="match status" value="1"/>
</dbReference>
<dbReference type="PANTHER" id="PTHR44051:SF21">
    <property type="entry name" value="GLUTATHIONE S-TRANSFERASE FAMILY PROTEIN"/>
    <property type="match status" value="1"/>
</dbReference>
<evidence type="ECO:0000259" key="1">
    <source>
        <dbReference type="PROSITE" id="PS50404"/>
    </source>
</evidence>
<evidence type="ECO:0000313" key="3">
    <source>
        <dbReference type="Proteomes" id="UP001230207"/>
    </source>
</evidence>
<feature type="domain" description="GST N-terminal" evidence="1">
    <location>
        <begin position="1"/>
        <end position="81"/>
    </location>
</feature>
<dbReference type="SFLD" id="SFLDG01150">
    <property type="entry name" value="Main.1:_Beta-like"/>
    <property type="match status" value="1"/>
</dbReference>
<dbReference type="InterPro" id="IPR036282">
    <property type="entry name" value="Glutathione-S-Trfase_C_sf"/>
</dbReference>
<keyword evidence="3" id="KW-1185">Reference proteome</keyword>
<keyword evidence="2" id="KW-0808">Transferase</keyword>
<dbReference type="EMBL" id="JAUSVF010000001">
    <property type="protein sequence ID" value="MDQ0320833.1"/>
    <property type="molecule type" value="Genomic_DNA"/>
</dbReference>
<sequence>MLTLFHAPMSRSSRMLWLLEELGAEYEVQYVSIRRRDGSGGPDEANPHPHKQVPALLHDKTLITESSAIALYLTDLFTESPLGRPIGHAERGPYLSWLAYYSGVIEPMATMNFTGLTASNPHLAQGYEDMCFHVIGTLTQQPYLLGDHISAADILLGSALGWMRRLLPENEAIDRYAATVNARPALARAREIDSKPDGFHD</sequence>
<name>A0ABU0BRG3_9HYPH</name>
<comment type="caution">
    <text evidence="2">The sequence shown here is derived from an EMBL/GenBank/DDBJ whole genome shotgun (WGS) entry which is preliminary data.</text>
</comment>
<dbReference type="Gene3D" id="3.40.30.10">
    <property type="entry name" value="Glutaredoxin"/>
    <property type="match status" value="1"/>
</dbReference>
<dbReference type="RefSeq" id="WP_307230931.1">
    <property type="nucleotide sequence ID" value="NZ_JAUSVF010000001.1"/>
</dbReference>
<dbReference type="SUPFAM" id="SSF47616">
    <property type="entry name" value="GST C-terminal domain-like"/>
    <property type="match status" value="1"/>
</dbReference>
<dbReference type="EC" id="2.5.1.18" evidence="2"/>
<accession>A0ABU0BRG3</accession>
<dbReference type="Proteomes" id="UP001230207">
    <property type="component" value="Unassembled WGS sequence"/>
</dbReference>
<dbReference type="InterPro" id="IPR040079">
    <property type="entry name" value="Glutathione_S-Trfase"/>
</dbReference>
<dbReference type="InterPro" id="IPR036249">
    <property type="entry name" value="Thioredoxin-like_sf"/>
</dbReference>
<dbReference type="InterPro" id="IPR004045">
    <property type="entry name" value="Glutathione_S-Trfase_N"/>
</dbReference>
<dbReference type="CDD" id="cd03046">
    <property type="entry name" value="GST_N_GTT1_like"/>
    <property type="match status" value="1"/>
</dbReference>
<dbReference type="SUPFAM" id="SSF52833">
    <property type="entry name" value="Thioredoxin-like"/>
    <property type="match status" value="1"/>
</dbReference>
<organism evidence="2 3">
    <name type="scientific">Pararhizobium capsulatum DSM 1112</name>
    <dbReference type="NCBI Taxonomy" id="1121113"/>
    <lineage>
        <taxon>Bacteria</taxon>
        <taxon>Pseudomonadati</taxon>
        <taxon>Pseudomonadota</taxon>
        <taxon>Alphaproteobacteria</taxon>
        <taxon>Hyphomicrobiales</taxon>
        <taxon>Rhizobiaceae</taxon>
        <taxon>Rhizobium/Agrobacterium group</taxon>
        <taxon>Pararhizobium</taxon>
    </lineage>
</organism>
<evidence type="ECO:0000313" key="2">
    <source>
        <dbReference type="EMBL" id="MDQ0320833.1"/>
    </source>
</evidence>